<evidence type="ECO:0000256" key="1">
    <source>
        <dbReference type="ARBA" id="ARBA00001946"/>
    </source>
</evidence>
<comment type="caution">
    <text evidence="6">The sequence shown here is derived from an EMBL/GenBank/DDBJ whole genome shotgun (WGS) entry which is preliminary data.</text>
</comment>
<evidence type="ECO:0000256" key="3">
    <source>
        <dbReference type="ARBA" id="ARBA00022679"/>
    </source>
</evidence>
<dbReference type="GO" id="GO:0008661">
    <property type="term" value="F:1-deoxy-D-xylulose-5-phosphate synthase activity"/>
    <property type="evidence" value="ECO:0007669"/>
    <property type="project" value="UniProtKB-EC"/>
</dbReference>
<sequence length="111" mass="12338">MVQNAVIVREKLQNIGIEATVVNACFVKPIDKLLIEEFMDKGFSIVTIEDNVITGGLGSLVLQFVTSKCYQGKILNLGFKDEFVPHGNVDILYKIYNLDVDGIYSSILNLL</sequence>
<gene>
    <name evidence="6" type="primary">dxs_75</name>
    <name evidence="6" type="ORF">SDC9_113051</name>
</gene>
<dbReference type="EMBL" id="VSSQ01020912">
    <property type="protein sequence ID" value="MPM66144.1"/>
    <property type="molecule type" value="Genomic_DNA"/>
</dbReference>
<protein>
    <submittedName>
        <fullName evidence="6">1-deoxy-D-xylulose-5-phosphate synthase</fullName>
        <ecNumber evidence="6">2.2.1.7</ecNumber>
    </submittedName>
</protein>
<name>A0A645BWL0_9ZZZZ</name>
<evidence type="ECO:0000256" key="2">
    <source>
        <dbReference type="ARBA" id="ARBA00011738"/>
    </source>
</evidence>
<proteinExistence type="predicted"/>
<organism evidence="6">
    <name type="scientific">bioreactor metagenome</name>
    <dbReference type="NCBI Taxonomy" id="1076179"/>
    <lineage>
        <taxon>unclassified sequences</taxon>
        <taxon>metagenomes</taxon>
        <taxon>ecological metagenomes</taxon>
    </lineage>
</organism>
<dbReference type="GO" id="GO:0016114">
    <property type="term" value="P:terpenoid biosynthetic process"/>
    <property type="evidence" value="ECO:0007669"/>
    <property type="project" value="InterPro"/>
</dbReference>
<dbReference type="SUPFAM" id="SSF52922">
    <property type="entry name" value="TK C-terminal domain-like"/>
    <property type="match status" value="1"/>
</dbReference>
<dbReference type="GO" id="GO:0005829">
    <property type="term" value="C:cytosol"/>
    <property type="evidence" value="ECO:0007669"/>
    <property type="project" value="TreeGrafter"/>
</dbReference>
<evidence type="ECO:0000313" key="6">
    <source>
        <dbReference type="EMBL" id="MPM66144.1"/>
    </source>
</evidence>
<dbReference type="AlphaFoldDB" id="A0A645BWL0"/>
<comment type="subunit">
    <text evidence="2">Homodimer.</text>
</comment>
<feature type="domain" description="Transketolase C-terminal" evidence="5">
    <location>
        <begin position="1"/>
        <end position="103"/>
    </location>
</feature>
<comment type="cofactor">
    <cofactor evidence="1">
        <name>Mg(2+)</name>
        <dbReference type="ChEBI" id="CHEBI:18420"/>
    </cofactor>
</comment>
<dbReference type="InterPro" id="IPR033248">
    <property type="entry name" value="Transketolase_C"/>
</dbReference>
<evidence type="ECO:0000256" key="4">
    <source>
        <dbReference type="ARBA" id="ARBA00023052"/>
    </source>
</evidence>
<dbReference type="PANTHER" id="PTHR43322">
    <property type="entry name" value="1-D-DEOXYXYLULOSE 5-PHOSPHATE SYNTHASE-RELATED"/>
    <property type="match status" value="1"/>
</dbReference>
<dbReference type="Gene3D" id="3.40.50.920">
    <property type="match status" value="1"/>
</dbReference>
<dbReference type="InterPro" id="IPR009014">
    <property type="entry name" value="Transketo_C/PFOR_II"/>
</dbReference>
<evidence type="ECO:0000259" key="5">
    <source>
        <dbReference type="Pfam" id="PF02780"/>
    </source>
</evidence>
<accession>A0A645BWL0</accession>
<reference evidence="6" key="1">
    <citation type="submission" date="2019-08" db="EMBL/GenBank/DDBJ databases">
        <authorList>
            <person name="Kucharzyk K."/>
            <person name="Murdoch R.W."/>
            <person name="Higgins S."/>
            <person name="Loffler F."/>
        </authorList>
    </citation>
    <scope>NUCLEOTIDE SEQUENCE</scope>
</reference>
<dbReference type="Pfam" id="PF02780">
    <property type="entry name" value="Transketolase_C"/>
    <property type="match status" value="1"/>
</dbReference>
<keyword evidence="3 6" id="KW-0808">Transferase</keyword>
<dbReference type="EC" id="2.2.1.7" evidence="6"/>
<dbReference type="InterPro" id="IPR005477">
    <property type="entry name" value="Dxylulose-5-P_synthase"/>
</dbReference>
<dbReference type="GO" id="GO:0019288">
    <property type="term" value="P:isopentenyl diphosphate biosynthetic process, methylerythritol 4-phosphate pathway"/>
    <property type="evidence" value="ECO:0007669"/>
    <property type="project" value="TreeGrafter"/>
</dbReference>
<dbReference type="PANTHER" id="PTHR43322:SF5">
    <property type="entry name" value="1-DEOXY-D-XYLULOSE-5-PHOSPHATE SYNTHASE, CHLOROPLASTIC"/>
    <property type="match status" value="1"/>
</dbReference>
<keyword evidence="4" id="KW-0786">Thiamine pyrophosphate</keyword>